<dbReference type="Pfam" id="PF07714">
    <property type="entry name" value="PK_Tyr_Ser-Thr"/>
    <property type="match status" value="1"/>
</dbReference>
<evidence type="ECO:0000259" key="4">
    <source>
        <dbReference type="PROSITE" id="PS50011"/>
    </source>
</evidence>
<name>A0ABD3F001_9STRA</name>
<dbReference type="PROSITE" id="PS50011">
    <property type="entry name" value="PROTEIN_KINASE_DOM"/>
    <property type="match status" value="1"/>
</dbReference>
<reference evidence="5 6" key="1">
    <citation type="submission" date="2024-09" db="EMBL/GenBank/DDBJ databases">
        <title>Genome sequencing and assembly of Phytophthora oleae, isolate VK10A, causative agent of rot of olive drupes.</title>
        <authorList>
            <person name="Conti Taguali S."/>
            <person name="Riolo M."/>
            <person name="La Spada F."/>
            <person name="Cacciola S.O."/>
            <person name="Dionisio G."/>
        </authorList>
    </citation>
    <scope>NUCLEOTIDE SEQUENCE [LARGE SCALE GENOMIC DNA]</scope>
    <source>
        <strain evidence="5 6">VK10A</strain>
    </source>
</reference>
<dbReference type="InterPro" id="IPR008271">
    <property type="entry name" value="Ser/Thr_kinase_AS"/>
</dbReference>
<accession>A0ABD3F001</accession>
<dbReference type="InterPro" id="IPR011009">
    <property type="entry name" value="Kinase-like_dom_sf"/>
</dbReference>
<feature type="signal peptide" evidence="3">
    <location>
        <begin position="1"/>
        <end position="19"/>
    </location>
</feature>
<feature type="compositionally biased region" description="Low complexity" evidence="1">
    <location>
        <begin position="310"/>
        <end position="351"/>
    </location>
</feature>
<dbReference type="InterPro" id="IPR032675">
    <property type="entry name" value="LRR_dom_sf"/>
</dbReference>
<feature type="chain" id="PRO_5044887662" description="Protein kinase domain-containing protein" evidence="3">
    <location>
        <begin position="20"/>
        <end position="749"/>
    </location>
</feature>
<gene>
    <name evidence="5" type="ORF">V7S43_016403</name>
</gene>
<dbReference type="Gene3D" id="1.10.510.10">
    <property type="entry name" value="Transferase(Phosphotransferase) domain 1"/>
    <property type="match status" value="1"/>
</dbReference>
<feature type="region of interest" description="Disordered" evidence="1">
    <location>
        <begin position="403"/>
        <end position="446"/>
    </location>
</feature>
<keyword evidence="2" id="KW-1133">Transmembrane helix</keyword>
<dbReference type="InterPro" id="IPR051681">
    <property type="entry name" value="Ser/Thr_Kinases-Pseudokinases"/>
</dbReference>
<keyword evidence="6" id="KW-1185">Reference proteome</keyword>
<dbReference type="Gene3D" id="3.80.10.10">
    <property type="entry name" value="Ribonuclease Inhibitor"/>
    <property type="match status" value="1"/>
</dbReference>
<dbReference type="Proteomes" id="UP001632037">
    <property type="component" value="Unassembled WGS sequence"/>
</dbReference>
<dbReference type="InterPro" id="IPR001245">
    <property type="entry name" value="Ser-Thr/Tyr_kinase_cat_dom"/>
</dbReference>
<organism evidence="5 6">
    <name type="scientific">Phytophthora oleae</name>
    <dbReference type="NCBI Taxonomy" id="2107226"/>
    <lineage>
        <taxon>Eukaryota</taxon>
        <taxon>Sar</taxon>
        <taxon>Stramenopiles</taxon>
        <taxon>Oomycota</taxon>
        <taxon>Peronosporomycetes</taxon>
        <taxon>Peronosporales</taxon>
        <taxon>Peronosporaceae</taxon>
        <taxon>Phytophthora</taxon>
    </lineage>
</organism>
<evidence type="ECO:0000313" key="6">
    <source>
        <dbReference type="Proteomes" id="UP001632037"/>
    </source>
</evidence>
<proteinExistence type="predicted"/>
<dbReference type="EMBL" id="JBIMZQ010000053">
    <property type="protein sequence ID" value="KAL3658519.1"/>
    <property type="molecule type" value="Genomic_DNA"/>
</dbReference>
<feature type="compositionally biased region" description="Polar residues" evidence="1">
    <location>
        <begin position="412"/>
        <end position="431"/>
    </location>
</feature>
<comment type="caution">
    <text evidence="5">The sequence shown here is derived from an EMBL/GenBank/DDBJ whole genome shotgun (WGS) entry which is preliminary data.</text>
</comment>
<keyword evidence="2" id="KW-0472">Membrane</keyword>
<dbReference type="SUPFAM" id="SSF56112">
    <property type="entry name" value="Protein kinase-like (PK-like)"/>
    <property type="match status" value="1"/>
</dbReference>
<keyword evidence="3" id="KW-0732">Signal</keyword>
<evidence type="ECO:0000256" key="3">
    <source>
        <dbReference type="SAM" id="SignalP"/>
    </source>
</evidence>
<dbReference type="SUPFAM" id="SSF52058">
    <property type="entry name" value="L domain-like"/>
    <property type="match status" value="1"/>
</dbReference>
<sequence length="749" mass="81272">MRRILAATCALTLWRELHAASCPESGISPPSEVTLAAAASGADDVAILVKDSDCDEVTIDATASENPGEYRINASYVDIEVVESYPAVASLWLWNNKIKTFKAVGTSVTEVDLTSNQLTSLDGLDFPSSVQLLTLDLNALTSTKASNFPDSLLRLYLRKNSIDSLAKFRFSSSLQNLYLNGNQQLSTLKGAVFPDSLQYLECSDCRITEIVGVKFPTKLKTLYGSAFMVKVTVLSSLIHFYFFRTLGGTAVTNFIVRTSDIDVLQSAQLSLTVSQDADDCSSVSGTVTAISDDISACVLDDVSFSSLYPTSSESDSTTGSSSSSSPSSTEASIASSSSTGGSSITGTNGSNQASGGSQTTVVINENSSSNAGLIGGIAAAVVIVILAIVGFILYRRRQKKRRSSNDHGFQALPTSKGRSNVATGTGSASQTLSLPPSSGSGYLSNDVRNDEDLIPYRLPIEDILIQEELASGGFGVVHLAHMYGQRVVVKQILPKAMSKDLLRRFMDEIRLYARMDHPKIVHFIGLAWTNLLDLSLVVEYMPRGDLTTLLRQKQREKDSRRTFSWVGESSQPRSKVNLALDMAEALVYLHSFDPTIIHRDIKTRNVLLNHEWEAKLSDFGISRETSDESTMTGGMGTTAWIAPEVLQGDRYSESADIFSFGIVLSEMDTCGHPYNSNRLEEDALTDAKIALLVSTDAIKPAIESDCPPEIRELILQCVSFKASDRPTAVALHYQLRRIANAYQDMAIMQ</sequence>
<dbReference type="AlphaFoldDB" id="A0ABD3F001"/>
<feature type="region of interest" description="Disordered" evidence="1">
    <location>
        <begin position="310"/>
        <end position="357"/>
    </location>
</feature>
<keyword evidence="2" id="KW-0812">Transmembrane</keyword>
<dbReference type="PANTHER" id="PTHR44329">
    <property type="entry name" value="SERINE/THREONINE-PROTEIN KINASE TNNI3K-RELATED"/>
    <property type="match status" value="1"/>
</dbReference>
<dbReference type="InterPro" id="IPR000719">
    <property type="entry name" value="Prot_kinase_dom"/>
</dbReference>
<feature type="domain" description="Protein kinase" evidence="4">
    <location>
        <begin position="463"/>
        <end position="735"/>
    </location>
</feature>
<dbReference type="SMART" id="SM00220">
    <property type="entry name" value="S_TKc"/>
    <property type="match status" value="1"/>
</dbReference>
<feature type="transmembrane region" description="Helical" evidence="2">
    <location>
        <begin position="373"/>
        <end position="394"/>
    </location>
</feature>
<evidence type="ECO:0000256" key="1">
    <source>
        <dbReference type="SAM" id="MobiDB-lite"/>
    </source>
</evidence>
<evidence type="ECO:0000313" key="5">
    <source>
        <dbReference type="EMBL" id="KAL3658519.1"/>
    </source>
</evidence>
<dbReference type="PANTHER" id="PTHR44329:SF214">
    <property type="entry name" value="PROTEIN KINASE DOMAIN-CONTAINING PROTEIN"/>
    <property type="match status" value="1"/>
</dbReference>
<feature type="compositionally biased region" description="Low complexity" evidence="1">
    <location>
        <begin position="432"/>
        <end position="444"/>
    </location>
</feature>
<protein>
    <recommendedName>
        <fullName evidence="4">Protein kinase domain-containing protein</fullName>
    </recommendedName>
</protein>
<evidence type="ECO:0000256" key="2">
    <source>
        <dbReference type="SAM" id="Phobius"/>
    </source>
</evidence>
<dbReference type="PROSITE" id="PS00108">
    <property type="entry name" value="PROTEIN_KINASE_ST"/>
    <property type="match status" value="1"/>
</dbReference>